<accession>A0A833S0J3</accession>
<evidence type="ECO:0000313" key="2">
    <source>
        <dbReference type="Proteomes" id="UP000655588"/>
    </source>
</evidence>
<dbReference type="Proteomes" id="UP000655588">
    <property type="component" value="Unassembled WGS sequence"/>
</dbReference>
<sequence length="62" mass="7408">MIEMLRRWTISRDDLQHLLIRLSCRDSWYLFHLARSLDQFDCSSYATSSSLFLQSPLVSQLR</sequence>
<evidence type="ECO:0000313" key="1">
    <source>
        <dbReference type="EMBL" id="KAF3427455.1"/>
    </source>
</evidence>
<proteinExistence type="predicted"/>
<gene>
    <name evidence="1" type="ORF">E2986_10635</name>
</gene>
<dbReference type="EMBL" id="WNWW01000252">
    <property type="protein sequence ID" value="KAF3427455.1"/>
    <property type="molecule type" value="Genomic_DNA"/>
</dbReference>
<protein>
    <submittedName>
        <fullName evidence="1">Uncharacterized protein</fullName>
    </submittedName>
</protein>
<reference evidence="1" key="1">
    <citation type="submission" date="2019-11" db="EMBL/GenBank/DDBJ databases">
        <title>The nuclear and mitochondrial genomes of Frieseomelitta varia - a highly eusocial stingless bee (Meliponini) with a permanently sterile worker caste.</title>
        <authorList>
            <person name="Freitas F.C.P."/>
            <person name="Lourenco A.P."/>
            <person name="Nunes F.M.F."/>
            <person name="Paschoal A.R."/>
            <person name="Abreu F.C.P."/>
            <person name="Barbin F.O."/>
            <person name="Bataglia L."/>
            <person name="Cardoso-Junior C.A.M."/>
            <person name="Cervoni M.S."/>
            <person name="Silva S.R."/>
            <person name="Dalarmi F."/>
            <person name="Del Lama M.A."/>
            <person name="Depintor T.S."/>
            <person name="Ferreira K.M."/>
            <person name="Goria P.S."/>
            <person name="Jaskot M.C."/>
            <person name="Lago D.C."/>
            <person name="Luna-Lucena D."/>
            <person name="Moda L.M."/>
            <person name="Nascimento L."/>
            <person name="Pedrino M."/>
            <person name="Rabico F.O."/>
            <person name="Sanches F.C."/>
            <person name="Santos D.E."/>
            <person name="Santos C.G."/>
            <person name="Vieira J."/>
            <person name="Lopes T.F."/>
            <person name="Barchuk A.R."/>
            <person name="Hartfelder K."/>
            <person name="Simoes Z.L.P."/>
            <person name="Bitondi M.M.G."/>
            <person name="Pinheiro D.G."/>
        </authorList>
    </citation>
    <scope>NUCLEOTIDE SEQUENCE</scope>
    <source>
        <strain evidence="1">USP_RPSP 00005682</strain>
        <tissue evidence="1">Whole individual</tissue>
    </source>
</reference>
<organism evidence="1 2">
    <name type="scientific">Frieseomelitta varia</name>
    <dbReference type="NCBI Taxonomy" id="561572"/>
    <lineage>
        <taxon>Eukaryota</taxon>
        <taxon>Metazoa</taxon>
        <taxon>Ecdysozoa</taxon>
        <taxon>Arthropoda</taxon>
        <taxon>Hexapoda</taxon>
        <taxon>Insecta</taxon>
        <taxon>Pterygota</taxon>
        <taxon>Neoptera</taxon>
        <taxon>Endopterygota</taxon>
        <taxon>Hymenoptera</taxon>
        <taxon>Apocrita</taxon>
        <taxon>Aculeata</taxon>
        <taxon>Apoidea</taxon>
        <taxon>Anthophila</taxon>
        <taxon>Apidae</taxon>
        <taxon>Frieseomelitta</taxon>
    </lineage>
</organism>
<name>A0A833S0J3_9HYME</name>
<comment type="caution">
    <text evidence="1">The sequence shown here is derived from an EMBL/GenBank/DDBJ whole genome shotgun (WGS) entry which is preliminary data.</text>
</comment>
<keyword evidence="2" id="KW-1185">Reference proteome</keyword>
<dbReference type="AlphaFoldDB" id="A0A833S0J3"/>